<name>A0AA35CM18_9FIRM</name>
<organism evidence="1 2">
    <name type="scientific">Caldinitratiruptor microaerophilus</name>
    <dbReference type="NCBI Taxonomy" id="671077"/>
    <lineage>
        <taxon>Bacteria</taxon>
        <taxon>Bacillati</taxon>
        <taxon>Bacillota</taxon>
        <taxon>Clostridia</taxon>
        <taxon>Eubacteriales</taxon>
        <taxon>Symbiobacteriaceae</taxon>
        <taxon>Caldinitratiruptor</taxon>
    </lineage>
</organism>
<reference evidence="1" key="1">
    <citation type="submission" date="2022-03" db="EMBL/GenBank/DDBJ databases">
        <title>Complete genome sequence of Caldinitratiruptor microaerophilus.</title>
        <authorList>
            <person name="Mukaiyama R."/>
            <person name="Nishiyama T."/>
            <person name="Ueda K."/>
        </authorList>
    </citation>
    <scope>NUCLEOTIDE SEQUENCE</scope>
    <source>
        <strain evidence="1">JCM 16183</strain>
    </source>
</reference>
<dbReference type="EMBL" id="AP025628">
    <property type="protein sequence ID" value="BDG59770.1"/>
    <property type="molecule type" value="Genomic_DNA"/>
</dbReference>
<dbReference type="AlphaFoldDB" id="A0AA35CM18"/>
<proteinExistence type="predicted"/>
<dbReference type="Proteomes" id="UP001163687">
    <property type="component" value="Chromosome"/>
</dbReference>
<evidence type="ECO:0000313" key="2">
    <source>
        <dbReference type="Proteomes" id="UP001163687"/>
    </source>
</evidence>
<dbReference type="RefSeq" id="WP_264843869.1">
    <property type="nucleotide sequence ID" value="NZ_AP025628.1"/>
</dbReference>
<evidence type="ECO:0000313" key="1">
    <source>
        <dbReference type="EMBL" id="BDG59770.1"/>
    </source>
</evidence>
<protein>
    <submittedName>
        <fullName evidence="1">Uncharacterized protein</fullName>
    </submittedName>
</protein>
<dbReference type="KEGG" id="cmic:caldi_08600"/>
<accession>A0AA35CM18</accession>
<gene>
    <name evidence="1" type="ORF">caldi_08600</name>
</gene>
<keyword evidence="2" id="KW-1185">Reference proteome</keyword>
<sequence length="119" mass="13407">MPPLSPPWESTGSYVDRLEALRAAVQARDHRALAWAYRALAAAGETDQALRALGTLFPPVSLREALAWTDRWLRDPFNDALRARGDVRWQAMNWLDHGLRWHLSRALTAALRSGPVPEL</sequence>